<organism evidence="1 2">
    <name type="scientific">Tautonia plasticadhaerens</name>
    <dbReference type="NCBI Taxonomy" id="2527974"/>
    <lineage>
        <taxon>Bacteria</taxon>
        <taxon>Pseudomonadati</taxon>
        <taxon>Planctomycetota</taxon>
        <taxon>Planctomycetia</taxon>
        <taxon>Isosphaerales</taxon>
        <taxon>Isosphaeraceae</taxon>
        <taxon>Tautonia</taxon>
    </lineage>
</organism>
<gene>
    <name evidence="1" type="ORF">ElP_28440</name>
</gene>
<dbReference type="AlphaFoldDB" id="A0A518H2A7"/>
<protein>
    <submittedName>
        <fullName evidence="1">Uncharacterized protein</fullName>
    </submittedName>
</protein>
<dbReference type="KEGG" id="tpla:ElP_28440"/>
<name>A0A518H2A7_9BACT</name>
<evidence type="ECO:0000313" key="2">
    <source>
        <dbReference type="Proteomes" id="UP000317835"/>
    </source>
</evidence>
<sequence length="147" mass="16288">MTELERAMAAMEAAMEKHDYHHADDIALRIAKLKKEQTMKVEDISPASQTLCAVVSLRQLQAACIAITDLDPGLIDQVAISGERGPVDPLTFLSKLGRDVFCAVDRLERYRAEQQRQMECRGTVEVKPSLSDAQAWPDPAVWPEPAA</sequence>
<dbReference type="RefSeq" id="WP_145270204.1">
    <property type="nucleotide sequence ID" value="NZ_CP036426.1"/>
</dbReference>
<dbReference type="EMBL" id="CP036426">
    <property type="protein sequence ID" value="QDV34947.1"/>
    <property type="molecule type" value="Genomic_DNA"/>
</dbReference>
<proteinExistence type="predicted"/>
<evidence type="ECO:0000313" key="1">
    <source>
        <dbReference type="EMBL" id="QDV34947.1"/>
    </source>
</evidence>
<keyword evidence="2" id="KW-1185">Reference proteome</keyword>
<accession>A0A518H2A7</accession>
<reference evidence="1 2" key="1">
    <citation type="submission" date="2019-02" db="EMBL/GenBank/DDBJ databases">
        <title>Deep-cultivation of Planctomycetes and their phenomic and genomic characterization uncovers novel biology.</title>
        <authorList>
            <person name="Wiegand S."/>
            <person name="Jogler M."/>
            <person name="Boedeker C."/>
            <person name="Pinto D."/>
            <person name="Vollmers J."/>
            <person name="Rivas-Marin E."/>
            <person name="Kohn T."/>
            <person name="Peeters S.H."/>
            <person name="Heuer A."/>
            <person name="Rast P."/>
            <person name="Oberbeckmann S."/>
            <person name="Bunk B."/>
            <person name="Jeske O."/>
            <person name="Meyerdierks A."/>
            <person name="Storesund J.E."/>
            <person name="Kallscheuer N."/>
            <person name="Luecker S."/>
            <person name="Lage O.M."/>
            <person name="Pohl T."/>
            <person name="Merkel B.J."/>
            <person name="Hornburger P."/>
            <person name="Mueller R.-W."/>
            <person name="Bruemmer F."/>
            <person name="Labrenz M."/>
            <person name="Spormann A.M."/>
            <person name="Op den Camp H."/>
            <person name="Overmann J."/>
            <person name="Amann R."/>
            <person name="Jetten M.S.M."/>
            <person name="Mascher T."/>
            <person name="Medema M.H."/>
            <person name="Devos D.P."/>
            <person name="Kaster A.-K."/>
            <person name="Ovreas L."/>
            <person name="Rohde M."/>
            <person name="Galperin M.Y."/>
            <person name="Jogler C."/>
        </authorList>
    </citation>
    <scope>NUCLEOTIDE SEQUENCE [LARGE SCALE GENOMIC DNA]</scope>
    <source>
        <strain evidence="1 2">ElP</strain>
    </source>
</reference>
<dbReference type="Proteomes" id="UP000317835">
    <property type="component" value="Chromosome"/>
</dbReference>